<organism evidence="1 2">
    <name type="scientific">Plantactinospora siamensis</name>
    <dbReference type="NCBI Taxonomy" id="555372"/>
    <lineage>
        <taxon>Bacteria</taxon>
        <taxon>Bacillati</taxon>
        <taxon>Actinomycetota</taxon>
        <taxon>Actinomycetes</taxon>
        <taxon>Micromonosporales</taxon>
        <taxon>Micromonosporaceae</taxon>
        <taxon>Plantactinospora</taxon>
    </lineage>
</organism>
<sequence>MTRSSQRDFPLEVQLNVDGSAGLFADVAYRWVDELSAAIIGPERAALAALPARSRLVRDLAEPLGPEGALFGLVEVWRAREGRPPRVTRRSLSDEGLAWLRKELVGDFPARVDVEVGNLDETGQRSGDRFSASIRSVEYSPGWLTLSATLPVSRFTGSGGSLIQRRWLAAVRTLADDLNPGFGQISYYLSDGSTAFEHAAPRSRHWQERDPEYNIGASRQRLRGYSWLTILAQELADRLGGAQALERTGVFAEVRQLAKGGVWLLATEDFCDYGMEGVEKAFDVLAPVLPGGQPWLRKTRDGQPLLVPARAPDEVRRAGDGVV</sequence>
<keyword evidence="2" id="KW-1185">Reference proteome</keyword>
<protein>
    <submittedName>
        <fullName evidence="1">Type VI immunity family protein</fullName>
    </submittedName>
</protein>
<accession>A0ABV6P6E7</accession>
<name>A0ABV6P6E7_9ACTN</name>
<proteinExistence type="predicted"/>
<dbReference type="EMBL" id="JBHLUE010000026">
    <property type="protein sequence ID" value="MFC0567833.1"/>
    <property type="molecule type" value="Genomic_DNA"/>
</dbReference>
<comment type="caution">
    <text evidence="1">The sequence shown here is derived from an EMBL/GenBank/DDBJ whole genome shotgun (WGS) entry which is preliminary data.</text>
</comment>
<dbReference type="Proteomes" id="UP001589894">
    <property type="component" value="Unassembled WGS sequence"/>
</dbReference>
<evidence type="ECO:0000313" key="2">
    <source>
        <dbReference type="Proteomes" id="UP001589894"/>
    </source>
</evidence>
<gene>
    <name evidence="1" type="ORF">ACFFHU_27290</name>
</gene>
<dbReference type="RefSeq" id="WP_377343177.1">
    <property type="nucleotide sequence ID" value="NZ_JBHLUE010000026.1"/>
</dbReference>
<reference evidence="1 2" key="1">
    <citation type="submission" date="2024-09" db="EMBL/GenBank/DDBJ databases">
        <authorList>
            <person name="Sun Q."/>
            <person name="Mori K."/>
        </authorList>
    </citation>
    <scope>NUCLEOTIDE SEQUENCE [LARGE SCALE GENOMIC DNA]</scope>
    <source>
        <strain evidence="1 2">TBRC 2205</strain>
    </source>
</reference>
<evidence type="ECO:0000313" key="1">
    <source>
        <dbReference type="EMBL" id="MFC0567833.1"/>
    </source>
</evidence>